<protein>
    <submittedName>
        <fullName evidence="2">Uncharacterized protein</fullName>
    </submittedName>
</protein>
<dbReference type="EMBL" id="NRSZ01001056">
    <property type="protein sequence ID" value="PNY23697.1"/>
    <property type="molecule type" value="Genomic_DNA"/>
</dbReference>
<proteinExistence type="predicted"/>
<evidence type="ECO:0000256" key="1">
    <source>
        <dbReference type="SAM" id="MobiDB-lite"/>
    </source>
</evidence>
<feature type="region of interest" description="Disordered" evidence="1">
    <location>
        <begin position="1"/>
        <end position="34"/>
    </location>
</feature>
<organism evidence="2 3">
    <name type="scientific">Tolypocladium capitatum</name>
    <dbReference type="NCBI Taxonomy" id="45235"/>
    <lineage>
        <taxon>Eukaryota</taxon>
        <taxon>Fungi</taxon>
        <taxon>Dikarya</taxon>
        <taxon>Ascomycota</taxon>
        <taxon>Pezizomycotina</taxon>
        <taxon>Sordariomycetes</taxon>
        <taxon>Hypocreomycetidae</taxon>
        <taxon>Hypocreales</taxon>
        <taxon>Ophiocordycipitaceae</taxon>
        <taxon>Tolypocladium</taxon>
    </lineage>
</organism>
<evidence type="ECO:0000313" key="3">
    <source>
        <dbReference type="Proteomes" id="UP000236621"/>
    </source>
</evidence>
<evidence type="ECO:0000313" key="2">
    <source>
        <dbReference type="EMBL" id="PNY23697.1"/>
    </source>
</evidence>
<reference evidence="2 3" key="1">
    <citation type="submission" date="2017-08" db="EMBL/GenBank/DDBJ databases">
        <title>Harnessing the power of phylogenomics to disentangle the directionality and signatures of interkingdom host jumping in the parasitic fungal genus Tolypocladium.</title>
        <authorList>
            <person name="Quandt C.A."/>
            <person name="Patterson W."/>
            <person name="Spatafora J.W."/>
        </authorList>
    </citation>
    <scope>NUCLEOTIDE SEQUENCE [LARGE SCALE GENOMIC DNA]</scope>
    <source>
        <strain evidence="2 3">CBS 113982</strain>
    </source>
</reference>
<gene>
    <name evidence="2" type="ORF">TCAP_06375</name>
</gene>
<feature type="non-terminal residue" evidence="2">
    <location>
        <position position="101"/>
    </location>
</feature>
<sequence length="101" mass="11551">MQEMPSIPLPAGCLPAGMSVRTKRNSASSAMWPKRHNGVSTTITTVLSYKSVRTHWPMSRDSSRRNHTSKPSLPMVWSQGARIGRTWRIRDRCRCRTSRRL</sequence>
<accession>A0A2K3Q843</accession>
<dbReference type="AlphaFoldDB" id="A0A2K3Q843"/>
<name>A0A2K3Q843_9HYPO</name>
<feature type="region of interest" description="Disordered" evidence="1">
    <location>
        <begin position="57"/>
        <end position="77"/>
    </location>
</feature>
<comment type="caution">
    <text evidence="2">The sequence shown here is derived from an EMBL/GenBank/DDBJ whole genome shotgun (WGS) entry which is preliminary data.</text>
</comment>
<dbReference type="Proteomes" id="UP000236621">
    <property type="component" value="Unassembled WGS sequence"/>
</dbReference>
<keyword evidence="3" id="KW-1185">Reference proteome</keyword>